<dbReference type="Pfam" id="PF08808">
    <property type="entry name" value="RES"/>
    <property type="match status" value="1"/>
</dbReference>
<dbReference type="RefSeq" id="WP_169404845.1">
    <property type="nucleotide sequence ID" value="NZ_JAADJU010000012.1"/>
</dbReference>
<evidence type="ECO:0000313" key="2">
    <source>
        <dbReference type="EMBL" id="NMP29129.1"/>
    </source>
</evidence>
<evidence type="ECO:0000259" key="1">
    <source>
        <dbReference type="Pfam" id="PF08808"/>
    </source>
</evidence>
<protein>
    <submittedName>
        <fullName evidence="2">RES family NAD+ phosphorylase</fullName>
    </submittedName>
</protein>
<proteinExistence type="predicted"/>
<sequence length="342" mass="39591">MPYCCSECFHDKEIFEFIGKAHHSGRCGHCRKENTFIIEPKELSRFFEPFLGLVIESDDGLPLSEILNELFYIFNRDVKSIQRLTSEVLGEDYEDKRYTLKQGFQEHISEWENFKEELKHQNRFFPKNTLYSSLFDPTISNTESDLFQIIEQLKVEYDEGEDFFRARIHETPLSQQEMRMPPKEKATAGRANPIGISYLYLANQKNTCIAEVRPNNTSTIYISSFISNRKLSIIDLTQPRKKLSVCAFDEARFITIIGIIKLLETLSNELSKPVKPESSSIDYIPTQFLCEFLKSFSSCDGIAFESSFGLGKNFVFFSDEGFRIEEPIPHTIVSIVHNFNPK</sequence>
<dbReference type="EMBL" id="JAADJU010000012">
    <property type="protein sequence ID" value="NMP29129.1"/>
    <property type="molecule type" value="Genomic_DNA"/>
</dbReference>
<dbReference type="AlphaFoldDB" id="A0A848MPX7"/>
<comment type="caution">
    <text evidence="2">The sequence shown here is derived from an EMBL/GenBank/DDBJ whole genome shotgun (WGS) entry which is preliminary data.</text>
</comment>
<reference evidence="2 3" key="2">
    <citation type="submission" date="2020-06" db="EMBL/GenBank/DDBJ databases">
        <title>Polyphasic characterization of a Rahnella strain isolated from tree sap.</title>
        <authorList>
            <person name="Kim I.S."/>
        </authorList>
    </citation>
    <scope>NUCLEOTIDE SEQUENCE [LARGE SCALE GENOMIC DNA]</scope>
    <source>
        <strain evidence="2 3">SAP-1</strain>
    </source>
</reference>
<feature type="domain" description="RES" evidence="1">
    <location>
        <begin position="175"/>
        <end position="330"/>
    </location>
</feature>
<reference evidence="2 3" key="1">
    <citation type="submission" date="2020-01" db="EMBL/GenBank/DDBJ databases">
        <authorList>
            <person name="Lee S.D."/>
        </authorList>
    </citation>
    <scope>NUCLEOTIDE SEQUENCE [LARGE SCALE GENOMIC DNA]</scope>
    <source>
        <strain evidence="2 3">SAP-1</strain>
    </source>
</reference>
<dbReference type="Proteomes" id="UP000585363">
    <property type="component" value="Unassembled WGS sequence"/>
</dbReference>
<organism evidence="2 3">
    <name type="scientific">Rouxiella aceris</name>
    <dbReference type="NCBI Taxonomy" id="2703884"/>
    <lineage>
        <taxon>Bacteria</taxon>
        <taxon>Pseudomonadati</taxon>
        <taxon>Pseudomonadota</taxon>
        <taxon>Gammaproteobacteria</taxon>
        <taxon>Enterobacterales</taxon>
        <taxon>Yersiniaceae</taxon>
        <taxon>Rouxiella</taxon>
    </lineage>
</organism>
<gene>
    <name evidence="2" type="ORF">GW590_19950</name>
</gene>
<name>A0A848MPX7_9GAMM</name>
<dbReference type="InterPro" id="IPR014914">
    <property type="entry name" value="RES_dom"/>
</dbReference>
<keyword evidence="3" id="KW-1185">Reference proteome</keyword>
<evidence type="ECO:0000313" key="3">
    <source>
        <dbReference type="Proteomes" id="UP000585363"/>
    </source>
</evidence>
<accession>A0A848MPX7</accession>